<keyword evidence="8" id="KW-1185">Reference proteome</keyword>
<dbReference type="PIRSF" id="PIRSF000331">
    <property type="entry name" value="HpaA_HpaB"/>
    <property type="match status" value="1"/>
</dbReference>
<dbReference type="GO" id="GO:0050393">
    <property type="term" value="F:vinylacetyl-CoA delta-isomerase activity"/>
    <property type="evidence" value="ECO:0007669"/>
    <property type="project" value="UniProtKB-EC"/>
</dbReference>
<dbReference type="GO" id="GO:0016627">
    <property type="term" value="F:oxidoreductase activity, acting on the CH-CH group of donors"/>
    <property type="evidence" value="ECO:0007669"/>
    <property type="project" value="InterPro"/>
</dbReference>
<dbReference type="SUPFAM" id="SSF56645">
    <property type="entry name" value="Acyl-CoA dehydrogenase NM domain-like"/>
    <property type="match status" value="1"/>
</dbReference>
<dbReference type="InterPro" id="IPR024674">
    <property type="entry name" value="HpaB/PvcC/4-BUDH_N"/>
</dbReference>
<feature type="binding site" evidence="4">
    <location>
        <position position="191"/>
    </location>
    <ligand>
        <name>FAD</name>
        <dbReference type="ChEBI" id="CHEBI:57692"/>
    </ligand>
</feature>
<dbReference type="EC" id="4.2.1.-" evidence="7"/>
<keyword evidence="1" id="KW-0285">Flavoprotein</keyword>
<dbReference type="RefSeq" id="WP_011699939.1">
    <property type="nucleotide sequence ID" value="NC_008554.1"/>
</dbReference>
<dbReference type="AlphaFoldDB" id="A0LN12"/>
<evidence type="ECO:0000256" key="4">
    <source>
        <dbReference type="PIRSR" id="PIRSR000331-2"/>
    </source>
</evidence>
<keyword evidence="2 4" id="KW-0274">FAD</keyword>
<dbReference type="Proteomes" id="UP000001784">
    <property type="component" value="Chromosome"/>
</dbReference>
<dbReference type="SUPFAM" id="SSF47203">
    <property type="entry name" value="Acyl-CoA dehydrogenase C-terminal domain-like"/>
    <property type="match status" value="1"/>
</dbReference>
<feature type="domain" description="HpaB/PvcC/4-BUDH C-terminal" evidence="5">
    <location>
        <begin position="281"/>
        <end position="475"/>
    </location>
</feature>
<feature type="domain" description="HpaB/PvcC/4-BUDH N-terminal" evidence="6">
    <location>
        <begin position="5"/>
        <end position="272"/>
    </location>
</feature>
<dbReference type="InterPro" id="IPR046373">
    <property type="entry name" value="Acyl-CoA_Oxase/DH_mid-dom_sf"/>
</dbReference>
<dbReference type="InterPro" id="IPR036250">
    <property type="entry name" value="AcylCo_DH-like_C"/>
</dbReference>
<dbReference type="Gene3D" id="1.20.140.10">
    <property type="entry name" value="Butyryl-CoA Dehydrogenase, subunit A, domain 3"/>
    <property type="match status" value="1"/>
</dbReference>
<proteinExistence type="predicted"/>
<reference evidence="7 8" key="1">
    <citation type="submission" date="2006-10" db="EMBL/GenBank/DDBJ databases">
        <title>Complete sequence of Syntrophobacter fumaroxidans MPOB.</title>
        <authorList>
            <consortium name="US DOE Joint Genome Institute"/>
            <person name="Copeland A."/>
            <person name="Lucas S."/>
            <person name="Lapidus A."/>
            <person name="Barry K."/>
            <person name="Detter J.C."/>
            <person name="Glavina del Rio T."/>
            <person name="Hammon N."/>
            <person name="Israni S."/>
            <person name="Pitluck S."/>
            <person name="Goltsman E.G."/>
            <person name="Martinez M."/>
            <person name="Schmutz J."/>
            <person name="Larimer F."/>
            <person name="Land M."/>
            <person name="Hauser L."/>
            <person name="Kyrpides N."/>
            <person name="Kim E."/>
            <person name="Boone D.R."/>
            <person name="Brockman F."/>
            <person name="Culley D."/>
            <person name="Ferry J."/>
            <person name="Gunsalus R."/>
            <person name="McInerney M.J."/>
            <person name="Morrison M."/>
            <person name="Plugge C."/>
            <person name="Rohlin L."/>
            <person name="Scholten J."/>
            <person name="Sieber J."/>
            <person name="Stams A.J.M."/>
            <person name="Worm P."/>
            <person name="Henstra A.M."/>
            <person name="Richardson P."/>
        </authorList>
    </citation>
    <scope>NUCLEOTIDE SEQUENCE [LARGE SCALE GENOMIC DNA]</scope>
    <source>
        <strain evidence="8">DSM 10017 / MPOB</strain>
    </source>
</reference>
<evidence type="ECO:0000259" key="5">
    <source>
        <dbReference type="Pfam" id="PF03241"/>
    </source>
</evidence>
<keyword evidence="3" id="KW-0560">Oxidoreductase</keyword>
<dbReference type="STRING" id="335543.Sfum_3141"/>
<evidence type="ECO:0000259" key="6">
    <source>
        <dbReference type="Pfam" id="PF11794"/>
    </source>
</evidence>
<evidence type="ECO:0000256" key="3">
    <source>
        <dbReference type="ARBA" id="ARBA00023002"/>
    </source>
</evidence>
<organism evidence="7 8">
    <name type="scientific">Syntrophobacter fumaroxidans (strain DSM 10017 / MPOB)</name>
    <dbReference type="NCBI Taxonomy" id="335543"/>
    <lineage>
        <taxon>Bacteria</taxon>
        <taxon>Pseudomonadati</taxon>
        <taxon>Thermodesulfobacteriota</taxon>
        <taxon>Syntrophobacteria</taxon>
        <taxon>Syntrophobacterales</taxon>
        <taxon>Syntrophobacteraceae</taxon>
        <taxon>Syntrophobacter</taxon>
    </lineage>
</organism>
<dbReference type="EMBL" id="CP000478">
    <property type="protein sequence ID" value="ABK18814.1"/>
    <property type="molecule type" value="Genomic_DNA"/>
</dbReference>
<sequence length="479" mass="52921">MGLKTKAEYIESLRGMKPTVYMFGEKIESVVDNPRLRAGIEATGATYELAETEEYRPLIVTESPLIHEPVNRYTLPPSSIADLVARVKINRLMGTRVGTCFQRCTGLDCLSALSIVTYDIDAKHSTPYFKRFIEFLKHVQKNDLTCNAGVTDVKGDRSLAPHEQEDKDMYVRVVERNADGIVVRGAKAHQTGSLSSHEIIVLPTRALRKGDEDYALAFAIPNDTPGLIHVVGRSSLDTRQLDGCDLGNLHYSKYCPTVIFKDVFVPWERVFMCGEVEFAVEMVNRFSAYHRQSHGGCKSGKIDCMVGAALTMMDYNGTEKAGHLKQKAIEMVHRAETLYGCSLAASYEGKKEPSGTYFIDTVLANASKIHEGKEMSEAGRLLVDIAGGFVADLPSDRDLAIPEVGELLKKYLKGVASVPVEDRVKMYRLIEKLVMESADTISDIHGGGSPEAHRITILRESNLKAKKDAAKRLAGIESK</sequence>
<dbReference type="InParanoid" id="A0LN12"/>
<dbReference type="InterPro" id="IPR004925">
    <property type="entry name" value="HpaB/PvcC/4-BUDH"/>
</dbReference>
<keyword evidence="7" id="KW-0456">Lyase</keyword>
<dbReference type="Gene3D" id="1.10.3140.10">
    <property type="entry name" value="4-hydroxybutyryl-coa dehydratase, domain 1"/>
    <property type="match status" value="1"/>
</dbReference>
<dbReference type="KEGG" id="sfu:Sfum_3141"/>
<dbReference type="PANTHER" id="PTHR36117:SF3">
    <property type="entry name" value="4-HYDROXYPHENYLACETATE 3-MONOOXYGENASE-RELATED"/>
    <property type="match status" value="1"/>
</dbReference>
<dbReference type="PANTHER" id="PTHR36117">
    <property type="entry name" value="4-HYDROXYPHENYLACETATE 3-MONOOXYGENASE-RELATED"/>
    <property type="match status" value="1"/>
</dbReference>
<keyword evidence="7" id="KW-0413">Isomerase</keyword>
<evidence type="ECO:0000256" key="2">
    <source>
        <dbReference type="ARBA" id="ARBA00022827"/>
    </source>
</evidence>
<accession>A0LN12</accession>
<evidence type="ECO:0000313" key="8">
    <source>
        <dbReference type="Proteomes" id="UP000001784"/>
    </source>
</evidence>
<dbReference type="Gene3D" id="2.40.110.10">
    <property type="entry name" value="Butyryl-CoA Dehydrogenase, subunit A, domain 2"/>
    <property type="match status" value="1"/>
</dbReference>
<dbReference type="GO" id="GO:0016829">
    <property type="term" value="F:lyase activity"/>
    <property type="evidence" value="ECO:0007669"/>
    <property type="project" value="UniProtKB-KW"/>
</dbReference>
<dbReference type="EC" id="5.3.3.3" evidence="7"/>
<protein>
    <submittedName>
        <fullName evidence="7">4-hydroxybutyryl-CoA dehydratase / vinylacetyl-CoA delta-isomerase</fullName>
        <ecNumber evidence="7">4.2.1.-</ecNumber>
        <ecNumber evidence="7">5.3.3.3</ecNumber>
    </submittedName>
</protein>
<dbReference type="OrthoDB" id="7233724at2"/>
<dbReference type="InterPro" id="IPR009100">
    <property type="entry name" value="AcylCoA_DH/oxidase_NM_dom_sf"/>
</dbReference>
<evidence type="ECO:0000256" key="1">
    <source>
        <dbReference type="ARBA" id="ARBA00022630"/>
    </source>
</evidence>
<evidence type="ECO:0000313" key="7">
    <source>
        <dbReference type="EMBL" id="ABK18814.1"/>
    </source>
</evidence>
<dbReference type="Pfam" id="PF11794">
    <property type="entry name" value="HpaB_N"/>
    <property type="match status" value="1"/>
</dbReference>
<dbReference type="eggNOG" id="COG2368">
    <property type="taxonomic scope" value="Bacteria"/>
</dbReference>
<dbReference type="HOGENOM" id="CLU_023920_1_0_7"/>
<dbReference type="InterPro" id="IPR024719">
    <property type="entry name" value="HpaB/PvcC/4-BUDH_C"/>
</dbReference>
<name>A0LN12_SYNFM</name>
<gene>
    <name evidence="7" type="ordered locus">Sfum_3141</name>
</gene>
<dbReference type="Pfam" id="PF03241">
    <property type="entry name" value="HpaB"/>
    <property type="match status" value="1"/>
</dbReference>